<keyword evidence="2" id="KW-0456">Lyase</keyword>
<dbReference type="HOGENOM" id="CLU_006033_3_0_0"/>
<name>D1AQX4_SEBTE</name>
<gene>
    <name evidence="4" type="ordered locus">Sterm_3550</name>
</gene>
<evidence type="ECO:0000256" key="1">
    <source>
        <dbReference type="ARBA" id="ARBA00022723"/>
    </source>
</evidence>
<accession>D1AQX4</accession>
<dbReference type="GO" id="GO:0005829">
    <property type="term" value="C:cytosol"/>
    <property type="evidence" value="ECO:0007669"/>
    <property type="project" value="TreeGrafter"/>
</dbReference>
<protein>
    <submittedName>
        <fullName evidence="4">Class II aldolase/adducin family protein</fullName>
    </submittedName>
</protein>
<dbReference type="Gene3D" id="3.40.225.10">
    <property type="entry name" value="Class II aldolase/adducin N-terminal domain"/>
    <property type="match status" value="1"/>
</dbReference>
<dbReference type="GO" id="GO:0019323">
    <property type="term" value="P:pentose catabolic process"/>
    <property type="evidence" value="ECO:0007669"/>
    <property type="project" value="TreeGrafter"/>
</dbReference>
<dbReference type="AlphaFoldDB" id="D1AQX4"/>
<proteinExistence type="predicted"/>
<evidence type="ECO:0000259" key="3">
    <source>
        <dbReference type="SMART" id="SM01007"/>
    </source>
</evidence>
<evidence type="ECO:0000313" key="4">
    <source>
        <dbReference type="EMBL" id="ACZ10384.1"/>
    </source>
</evidence>
<dbReference type="STRING" id="526218.Sterm_3550"/>
<dbReference type="PANTHER" id="PTHR22789:SF0">
    <property type="entry name" value="3-OXO-TETRONATE 4-PHOSPHATE DECARBOXYLASE-RELATED"/>
    <property type="match status" value="1"/>
</dbReference>
<dbReference type="EMBL" id="CP001739">
    <property type="protein sequence ID" value="ACZ10384.1"/>
    <property type="molecule type" value="Genomic_DNA"/>
</dbReference>
<organism evidence="4 5">
    <name type="scientific">Sebaldella termitidis (strain ATCC 33386 / NCTC 11300)</name>
    <dbReference type="NCBI Taxonomy" id="526218"/>
    <lineage>
        <taxon>Bacteria</taxon>
        <taxon>Fusobacteriati</taxon>
        <taxon>Fusobacteriota</taxon>
        <taxon>Fusobacteriia</taxon>
        <taxon>Fusobacteriales</taxon>
        <taxon>Leptotrichiaceae</taxon>
        <taxon>Sebaldella</taxon>
    </lineage>
</organism>
<dbReference type="InterPro" id="IPR001303">
    <property type="entry name" value="Aldolase_II/adducin_N"/>
</dbReference>
<dbReference type="InterPro" id="IPR050197">
    <property type="entry name" value="Aldolase_class_II_sugar_metab"/>
</dbReference>
<keyword evidence="1" id="KW-0479">Metal-binding</keyword>
<dbReference type="NCBIfam" id="NF005302">
    <property type="entry name" value="PRK06833.1"/>
    <property type="match status" value="1"/>
</dbReference>
<reference evidence="5" key="1">
    <citation type="submission" date="2009-09" db="EMBL/GenBank/DDBJ databases">
        <title>The complete chromosome of Sebaldella termitidis ATCC 33386.</title>
        <authorList>
            <consortium name="US DOE Joint Genome Institute (JGI-PGF)"/>
            <person name="Lucas S."/>
            <person name="Copeland A."/>
            <person name="Lapidus A."/>
            <person name="Glavina del Rio T."/>
            <person name="Dalin E."/>
            <person name="Tice H."/>
            <person name="Bruce D."/>
            <person name="Goodwin L."/>
            <person name="Pitluck S."/>
            <person name="Kyrpides N."/>
            <person name="Mavromatis K."/>
            <person name="Ivanova N."/>
            <person name="Mikhailova N."/>
            <person name="Sims D."/>
            <person name="Meincke L."/>
            <person name="Brettin T."/>
            <person name="Detter J.C."/>
            <person name="Han C."/>
            <person name="Larimer F."/>
            <person name="Land M."/>
            <person name="Hauser L."/>
            <person name="Markowitz V."/>
            <person name="Cheng J.F."/>
            <person name="Hugenholtz P."/>
            <person name="Woyke T."/>
            <person name="Wu D."/>
            <person name="Eisen J.A."/>
        </authorList>
    </citation>
    <scope>NUCLEOTIDE SEQUENCE [LARGE SCALE GENOMIC DNA]</scope>
    <source>
        <strain evidence="5">ATCC 33386 / NCTC 11300</strain>
    </source>
</reference>
<dbReference type="Pfam" id="PF00596">
    <property type="entry name" value="Aldolase_II"/>
    <property type="match status" value="1"/>
</dbReference>
<dbReference type="eggNOG" id="COG0235">
    <property type="taxonomic scope" value="Bacteria"/>
</dbReference>
<reference evidence="4 5" key="2">
    <citation type="journal article" date="2010" name="Stand. Genomic Sci.">
        <title>Complete genome sequence of Sebaldella termitidis type strain (NCTC 11300).</title>
        <authorList>
            <person name="Harmon-Smith M."/>
            <person name="Celia L."/>
            <person name="Chertkov O."/>
            <person name="Lapidus A."/>
            <person name="Copeland A."/>
            <person name="Glavina Del Rio T."/>
            <person name="Nolan M."/>
            <person name="Lucas S."/>
            <person name="Tice H."/>
            <person name="Cheng J.F."/>
            <person name="Han C."/>
            <person name="Detter J.C."/>
            <person name="Bruce D."/>
            <person name="Goodwin L."/>
            <person name="Pitluck S."/>
            <person name="Pati A."/>
            <person name="Liolios K."/>
            <person name="Ivanova N."/>
            <person name="Mavromatis K."/>
            <person name="Mikhailova N."/>
            <person name="Chen A."/>
            <person name="Palaniappan K."/>
            <person name="Land M."/>
            <person name="Hauser L."/>
            <person name="Chang Y.J."/>
            <person name="Jeffries C.D."/>
            <person name="Brettin T."/>
            <person name="Goker M."/>
            <person name="Beck B."/>
            <person name="Bristow J."/>
            <person name="Eisen J.A."/>
            <person name="Markowitz V."/>
            <person name="Hugenholtz P."/>
            <person name="Kyrpides N.C."/>
            <person name="Klenk H.P."/>
            <person name="Chen F."/>
        </authorList>
    </citation>
    <scope>NUCLEOTIDE SEQUENCE [LARGE SCALE GENOMIC DNA]</scope>
    <source>
        <strain evidence="5">ATCC 33386 / NCTC 11300</strain>
    </source>
</reference>
<dbReference type="PANTHER" id="PTHR22789">
    <property type="entry name" value="FUCULOSE PHOSPHATE ALDOLASE"/>
    <property type="match status" value="1"/>
</dbReference>
<dbReference type="SUPFAM" id="SSF53639">
    <property type="entry name" value="AraD/HMP-PK domain-like"/>
    <property type="match status" value="1"/>
</dbReference>
<evidence type="ECO:0000313" key="5">
    <source>
        <dbReference type="Proteomes" id="UP000000845"/>
    </source>
</evidence>
<sequence>MILQKERELIVEYGKKLITHGLTKGTGGNISIYNKEEGLMAISPSGIDYFETKPENVAVLDLYGKQVDGDKKPSSEYFMHRVFYRDRDDVGAVVHAHSTYSGVLATLHWEIEPVHYLIGYAGKNVRCAPYELFGTEELAQAALKAMEDRNACLLANHGLLAIGGTVEYAFDTAEETEFVAELYYKAKCVGEPIPLKSEEMDEFLEKFKPYGKKL</sequence>
<feature type="domain" description="Class II aldolase/adducin N-terminal" evidence="3">
    <location>
        <begin position="8"/>
        <end position="184"/>
    </location>
</feature>
<dbReference type="GO" id="GO:0016832">
    <property type="term" value="F:aldehyde-lyase activity"/>
    <property type="evidence" value="ECO:0007669"/>
    <property type="project" value="TreeGrafter"/>
</dbReference>
<keyword evidence="5" id="KW-1185">Reference proteome</keyword>
<dbReference type="InterPro" id="IPR036409">
    <property type="entry name" value="Aldolase_II/adducin_N_sf"/>
</dbReference>
<dbReference type="SMART" id="SM01007">
    <property type="entry name" value="Aldolase_II"/>
    <property type="match status" value="1"/>
</dbReference>
<dbReference type="RefSeq" id="WP_012862966.1">
    <property type="nucleotide sequence ID" value="NC_013517.1"/>
</dbReference>
<dbReference type="Proteomes" id="UP000000845">
    <property type="component" value="Chromosome"/>
</dbReference>
<dbReference type="GO" id="GO:0046872">
    <property type="term" value="F:metal ion binding"/>
    <property type="evidence" value="ECO:0007669"/>
    <property type="project" value="UniProtKB-KW"/>
</dbReference>
<dbReference type="KEGG" id="str:Sterm_3550"/>
<evidence type="ECO:0000256" key="2">
    <source>
        <dbReference type="ARBA" id="ARBA00023239"/>
    </source>
</evidence>